<evidence type="ECO:0000256" key="3">
    <source>
        <dbReference type="RuleBase" id="RU000363"/>
    </source>
</evidence>
<comment type="similarity">
    <text evidence="1 3">Belongs to the short-chain dehydrogenases/reductases (SDR) family.</text>
</comment>
<sequence>MELKFKHRLKAALKSFINPTQPPKLVIHTKEVEPSIVIDNQLLAGKNVLITGAGRNIGKSIALEMAKQGANILFTEINQENLKKLEQELASYSVQVKSFLLDIRKSEEINDLNNFLIENDIFIDILINNAGIQFETIGIRNQTLEEWYQTFNTNVFGPMYLTKMISTMMINKQIRGSIIFITSIHQEKIVRWPSYSASKAALRMMIEELAIDLANYGIRVNGIAPGWVAEDEQGNPLIHEYTPLHQSSINPRYIGRAAVYLAVEYFSHFTTGTILKIDAGLSLYNYRISQHPPQ</sequence>
<dbReference type="PANTHER" id="PTHR42760">
    <property type="entry name" value="SHORT-CHAIN DEHYDROGENASES/REDUCTASES FAMILY MEMBER"/>
    <property type="match status" value="1"/>
</dbReference>
<protein>
    <submittedName>
        <fullName evidence="5">SDR family NAD(P)-dependent oxidoreductase</fullName>
        <ecNumber evidence="5">1.1.1.-</ecNumber>
    </submittedName>
</protein>
<evidence type="ECO:0000256" key="2">
    <source>
        <dbReference type="ARBA" id="ARBA00023002"/>
    </source>
</evidence>
<keyword evidence="2 5" id="KW-0560">Oxidoreductase</keyword>
<dbReference type="InterPro" id="IPR036291">
    <property type="entry name" value="NAD(P)-bd_dom_sf"/>
</dbReference>
<evidence type="ECO:0000313" key="6">
    <source>
        <dbReference type="Proteomes" id="UP001576776"/>
    </source>
</evidence>
<dbReference type="GO" id="GO:0016491">
    <property type="term" value="F:oxidoreductase activity"/>
    <property type="evidence" value="ECO:0007669"/>
    <property type="project" value="UniProtKB-KW"/>
</dbReference>
<accession>A0ABV4YK89</accession>
<dbReference type="Gene3D" id="3.40.50.720">
    <property type="entry name" value="NAD(P)-binding Rossmann-like Domain"/>
    <property type="match status" value="1"/>
</dbReference>
<gene>
    <name evidence="5" type="ORF">ACE1B6_28700</name>
</gene>
<dbReference type="EC" id="1.1.1.-" evidence="5"/>
<dbReference type="SUPFAM" id="SSF51735">
    <property type="entry name" value="NAD(P)-binding Rossmann-fold domains"/>
    <property type="match status" value="1"/>
</dbReference>
<keyword evidence="6" id="KW-1185">Reference proteome</keyword>
<evidence type="ECO:0000313" key="5">
    <source>
        <dbReference type="EMBL" id="MFB2939251.1"/>
    </source>
</evidence>
<evidence type="ECO:0000256" key="1">
    <source>
        <dbReference type="ARBA" id="ARBA00006484"/>
    </source>
</evidence>
<dbReference type="Proteomes" id="UP001576776">
    <property type="component" value="Unassembled WGS sequence"/>
</dbReference>
<dbReference type="RefSeq" id="WP_413260730.1">
    <property type="nucleotide sequence ID" value="NZ_JBHFNS010000094.1"/>
</dbReference>
<dbReference type="PANTHER" id="PTHR42760:SF115">
    <property type="entry name" value="3-OXOACYL-[ACYL-CARRIER-PROTEIN] REDUCTASE FABG"/>
    <property type="match status" value="1"/>
</dbReference>
<dbReference type="CDD" id="cd05233">
    <property type="entry name" value="SDR_c"/>
    <property type="match status" value="1"/>
</dbReference>
<dbReference type="Pfam" id="PF00106">
    <property type="entry name" value="adh_short"/>
    <property type="match status" value="1"/>
</dbReference>
<reference evidence="5 6" key="1">
    <citation type="submission" date="2024-09" db="EMBL/GenBank/DDBJ databases">
        <title>Floridaenema gen nov. (Aerosakkonemataceae, Aerosakkonematales ord. nov., Cyanobacteria) from benthic tropical and subtropical fresh waters, with the description of four new species.</title>
        <authorList>
            <person name="Moretto J.A."/>
            <person name="Berthold D.E."/>
            <person name="Lefler F.W."/>
            <person name="Huang I.-S."/>
            <person name="Laughinghouse H. IV."/>
        </authorList>
    </citation>
    <scope>NUCLEOTIDE SEQUENCE [LARGE SCALE GENOMIC DNA]</scope>
    <source>
        <strain evidence="5 6">BLCC-F154</strain>
    </source>
</reference>
<feature type="coiled-coil region" evidence="4">
    <location>
        <begin position="75"/>
        <end position="102"/>
    </location>
</feature>
<name>A0ABV4YK89_9CYAN</name>
<comment type="caution">
    <text evidence="5">The sequence shown here is derived from an EMBL/GenBank/DDBJ whole genome shotgun (WGS) entry which is preliminary data.</text>
</comment>
<proteinExistence type="inferred from homology"/>
<dbReference type="PRINTS" id="PR00081">
    <property type="entry name" value="GDHRDH"/>
</dbReference>
<dbReference type="InterPro" id="IPR002347">
    <property type="entry name" value="SDR_fam"/>
</dbReference>
<dbReference type="PRINTS" id="PR00080">
    <property type="entry name" value="SDRFAMILY"/>
</dbReference>
<dbReference type="EMBL" id="JBHFNS010000094">
    <property type="protein sequence ID" value="MFB2939251.1"/>
    <property type="molecule type" value="Genomic_DNA"/>
</dbReference>
<evidence type="ECO:0000256" key="4">
    <source>
        <dbReference type="SAM" id="Coils"/>
    </source>
</evidence>
<organism evidence="5 6">
    <name type="scientific">Floridaenema fluviatile BLCC-F154</name>
    <dbReference type="NCBI Taxonomy" id="3153640"/>
    <lineage>
        <taxon>Bacteria</taxon>
        <taxon>Bacillati</taxon>
        <taxon>Cyanobacteriota</taxon>
        <taxon>Cyanophyceae</taxon>
        <taxon>Oscillatoriophycideae</taxon>
        <taxon>Aerosakkonematales</taxon>
        <taxon>Aerosakkonemataceae</taxon>
        <taxon>Floridanema</taxon>
        <taxon>Floridanema fluviatile</taxon>
    </lineage>
</organism>
<keyword evidence="4" id="KW-0175">Coiled coil</keyword>